<keyword evidence="2" id="KW-0812">Transmembrane</keyword>
<evidence type="ECO:0000256" key="2">
    <source>
        <dbReference type="SAM" id="Phobius"/>
    </source>
</evidence>
<comment type="caution">
    <text evidence="4">The sequence shown here is derived from an EMBL/GenBank/DDBJ whole genome shotgun (WGS) entry which is preliminary data.</text>
</comment>
<dbReference type="InterPro" id="IPR036188">
    <property type="entry name" value="FAD/NAD-bd_sf"/>
</dbReference>
<sequence length="448" mass="49794">MVEQAAPTIENQESREHYEAVVLGAGISGLVSAAVLIEQGYRRILVIDEFEKYGGNHIDCAIGPYSFDIGSFIFQDDSPLLVHFPEMLPLYVPIDPTWGKLTPQGAVAGYPLSIKDDILRSGLWGCARIGLSVLYSRISRPAIRNARDFARYWIGDYLLRRSGLESYMMRFFGIAAEKVDLDFAEKRMLWIKEHSSPRAMLRHLRPRKAEAPTNRQLARPKSGYDDLYAVAAAKLRGQGTEFRLGCTVSQIRKAGSVFHLDTTGGAVTADRVVSTIPINRALEISGLGADENLTSVTLISLFFSFSGKKGFDCAVLYNFSHGGFWKRLTMYSDFYGTAEGREYFGVEVIASQAGNSLEIAERDFRSHVAANHLFDGDLRLEGSRFVPNAYPIYINRAQERVGVALARLRAFGIESFGRQGGFDYQPTARVSTQNAETQVRRGPAQKVS</sequence>
<dbReference type="RefSeq" id="WP_230365614.1">
    <property type="nucleotide sequence ID" value="NZ_JAJALK010000003.1"/>
</dbReference>
<dbReference type="SUPFAM" id="SSF51905">
    <property type="entry name" value="FAD/NAD(P)-binding domain"/>
    <property type="match status" value="1"/>
</dbReference>
<accession>A0AAJ1TTD0</accession>
<dbReference type="Pfam" id="PF13450">
    <property type="entry name" value="NAD_binding_8"/>
    <property type="match status" value="1"/>
</dbReference>
<dbReference type="Pfam" id="PF01593">
    <property type="entry name" value="Amino_oxidase"/>
    <property type="match status" value="1"/>
</dbReference>
<gene>
    <name evidence="4" type="ORF">QO001_001096</name>
</gene>
<dbReference type="PANTHER" id="PTHR21197">
    <property type="entry name" value="UDP-GALACTOPYRANOSE MUTASE"/>
    <property type="match status" value="1"/>
</dbReference>
<evidence type="ECO:0000259" key="3">
    <source>
        <dbReference type="Pfam" id="PF01593"/>
    </source>
</evidence>
<dbReference type="GO" id="GO:0050660">
    <property type="term" value="F:flavin adenine dinucleotide binding"/>
    <property type="evidence" value="ECO:0007669"/>
    <property type="project" value="TreeGrafter"/>
</dbReference>
<keyword evidence="2" id="KW-0472">Membrane</keyword>
<feature type="domain" description="Amine oxidase" evidence="3">
    <location>
        <begin position="212"/>
        <end position="282"/>
    </location>
</feature>
<feature type="region of interest" description="Disordered" evidence="1">
    <location>
        <begin position="429"/>
        <end position="448"/>
    </location>
</feature>
<proteinExistence type="predicted"/>
<protein>
    <recommendedName>
        <fullName evidence="3">Amine oxidase domain-containing protein</fullName>
    </recommendedName>
</protein>
<evidence type="ECO:0000256" key="1">
    <source>
        <dbReference type="SAM" id="MobiDB-lite"/>
    </source>
</evidence>
<feature type="transmembrane region" description="Helical" evidence="2">
    <location>
        <begin position="20"/>
        <end position="37"/>
    </location>
</feature>
<dbReference type="InterPro" id="IPR002937">
    <property type="entry name" value="Amino_oxidase"/>
</dbReference>
<dbReference type="GO" id="GO:0016491">
    <property type="term" value="F:oxidoreductase activity"/>
    <property type="evidence" value="ECO:0007669"/>
    <property type="project" value="InterPro"/>
</dbReference>
<dbReference type="GO" id="GO:0008767">
    <property type="term" value="F:UDP-galactopyranose mutase activity"/>
    <property type="evidence" value="ECO:0007669"/>
    <property type="project" value="TreeGrafter"/>
</dbReference>
<dbReference type="EMBL" id="JAUSWL010000002">
    <property type="protein sequence ID" value="MDQ0542178.1"/>
    <property type="molecule type" value="Genomic_DNA"/>
</dbReference>
<dbReference type="GO" id="GO:0005829">
    <property type="term" value="C:cytosol"/>
    <property type="evidence" value="ECO:0007669"/>
    <property type="project" value="TreeGrafter"/>
</dbReference>
<dbReference type="AlphaFoldDB" id="A0AAJ1TTD0"/>
<keyword evidence="2" id="KW-1133">Transmembrane helix</keyword>
<reference evidence="4" key="1">
    <citation type="submission" date="2023-07" db="EMBL/GenBank/DDBJ databases">
        <title>Genomic Encyclopedia of Type Strains, Phase IV (KMG-IV): sequencing the most valuable type-strain genomes for metagenomic binning, comparative biology and taxonomic classification.</title>
        <authorList>
            <person name="Goeker M."/>
        </authorList>
    </citation>
    <scope>NUCLEOTIDE SEQUENCE</scope>
    <source>
        <strain evidence="4">DSM 19569</strain>
    </source>
</reference>
<organism evidence="4 5">
    <name type="scientific">Methylobacterium brachiatum</name>
    <dbReference type="NCBI Taxonomy" id="269660"/>
    <lineage>
        <taxon>Bacteria</taxon>
        <taxon>Pseudomonadati</taxon>
        <taxon>Pseudomonadota</taxon>
        <taxon>Alphaproteobacteria</taxon>
        <taxon>Hyphomicrobiales</taxon>
        <taxon>Methylobacteriaceae</taxon>
        <taxon>Methylobacterium</taxon>
    </lineage>
</organism>
<evidence type="ECO:0000313" key="4">
    <source>
        <dbReference type="EMBL" id="MDQ0542178.1"/>
    </source>
</evidence>
<evidence type="ECO:0000313" key="5">
    <source>
        <dbReference type="Proteomes" id="UP001223420"/>
    </source>
</evidence>
<dbReference type="PANTHER" id="PTHR21197:SF0">
    <property type="entry name" value="UDP-GALACTOPYRANOSE MUTASE"/>
    <property type="match status" value="1"/>
</dbReference>
<dbReference type="Gene3D" id="3.50.50.60">
    <property type="entry name" value="FAD/NAD(P)-binding domain"/>
    <property type="match status" value="1"/>
</dbReference>
<dbReference type="Proteomes" id="UP001223420">
    <property type="component" value="Unassembled WGS sequence"/>
</dbReference>
<name>A0AAJ1TTD0_9HYPH</name>